<dbReference type="HOGENOM" id="CLU_2988383_0_0_0"/>
<sequence>MSPFGAFWEFRNNGVPYHLFDNYMHLLREIINRDYFSFTTYPLLFYLALQKRRNFSF</sequence>
<reference evidence="1 2" key="1">
    <citation type="journal article" date="2008" name="J. Bacteriol.">
        <title>'Candidatus Cloacamonas acidaminovorans': genome sequence reconstruction provides a first glimpse of a new bacterial division.</title>
        <authorList>
            <person name="Pelletier E."/>
            <person name="Kreimeyer A."/>
            <person name="Bocs S."/>
            <person name="Rouy Z."/>
            <person name="Gyapay G."/>
            <person name="Chouari R."/>
            <person name="Riviere D."/>
            <person name="Ganesan A."/>
            <person name="Daegelen P."/>
            <person name="Sghir A."/>
            <person name="Cohen G.N."/>
            <person name="Medigue C."/>
            <person name="Weissenbach J."/>
            <person name="Le Paslier D."/>
        </authorList>
    </citation>
    <scope>NUCLEOTIDE SEQUENCE [LARGE SCALE GENOMIC DNA]</scope>
    <source>
        <strain evidence="2">Evry</strain>
    </source>
</reference>
<dbReference type="KEGG" id="caci:CLOAM1551"/>
<dbReference type="Proteomes" id="UP000002019">
    <property type="component" value="Chromosome"/>
</dbReference>
<protein>
    <submittedName>
        <fullName evidence="1">Uncharacterized protein</fullName>
    </submittedName>
</protein>
<gene>
    <name evidence="1" type="ordered locus">CLOAM1551</name>
</gene>
<evidence type="ECO:0000313" key="2">
    <source>
        <dbReference type="Proteomes" id="UP000002019"/>
    </source>
</evidence>
<dbReference type="AlphaFoldDB" id="B0VFV6"/>
<proteinExistence type="predicted"/>
<evidence type="ECO:0000313" key="1">
    <source>
        <dbReference type="EMBL" id="CAO81398.1"/>
    </source>
</evidence>
<organism evidence="1 2">
    <name type="scientific">Cloacimonas acidaminovorans (strain Evry)</name>
    <dbReference type="NCBI Taxonomy" id="459349"/>
    <lineage>
        <taxon>Bacteria</taxon>
        <taxon>Pseudomonadati</taxon>
        <taxon>Candidatus Cloacimonadota</taxon>
        <taxon>Candidatus Cloacimonadia</taxon>
        <taxon>Candidatus Cloacimonadales</taxon>
        <taxon>Candidatus Cloacimonadaceae</taxon>
        <taxon>Candidatus Cloacimonas</taxon>
    </lineage>
</organism>
<dbReference type="EMBL" id="CU466930">
    <property type="protein sequence ID" value="CAO81398.1"/>
    <property type="molecule type" value="Genomic_DNA"/>
</dbReference>
<keyword evidence="2" id="KW-1185">Reference proteome</keyword>
<name>B0VFV6_CLOAI</name>
<accession>B0VFV6</accession>